<reference evidence="2" key="1">
    <citation type="submission" date="2021-06" db="EMBL/GenBank/DDBJ databases">
        <authorList>
            <person name="Kallberg Y."/>
            <person name="Tangrot J."/>
            <person name="Rosling A."/>
        </authorList>
    </citation>
    <scope>NUCLEOTIDE SEQUENCE</scope>
    <source>
        <strain evidence="2">IN212</strain>
    </source>
</reference>
<evidence type="ECO:0000313" key="3">
    <source>
        <dbReference type="Proteomes" id="UP000789396"/>
    </source>
</evidence>
<organism evidence="2 3">
    <name type="scientific">Racocetra fulgida</name>
    <dbReference type="NCBI Taxonomy" id="60492"/>
    <lineage>
        <taxon>Eukaryota</taxon>
        <taxon>Fungi</taxon>
        <taxon>Fungi incertae sedis</taxon>
        <taxon>Mucoromycota</taxon>
        <taxon>Glomeromycotina</taxon>
        <taxon>Glomeromycetes</taxon>
        <taxon>Diversisporales</taxon>
        <taxon>Gigasporaceae</taxon>
        <taxon>Racocetra</taxon>
    </lineage>
</organism>
<dbReference type="Proteomes" id="UP000789396">
    <property type="component" value="Unassembled WGS sequence"/>
</dbReference>
<feature type="domain" description="MACPF-like" evidence="1">
    <location>
        <begin position="15"/>
        <end position="75"/>
    </location>
</feature>
<accession>A0A9N9JNC1</accession>
<dbReference type="AlphaFoldDB" id="A0A9N9JNC1"/>
<proteinExistence type="predicted"/>
<feature type="non-terminal residue" evidence="2">
    <location>
        <position position="1"/>
    </location>
</feature>
<name>A0A9N9JNC1_9GLOM</name>
<keyword evidence="3" id="KW-1185">Reference proteome</keyword>
<dbReference type="OrthoDB" id="2445952at2759"/>
<dbReference type="InterPro" id="IPR054586">
    <property type="entry name" value="MACPF_1_fungal"/>
</dbReference>
<evidence type="ECO:0000313" key="2">
    <source>
        <dbReference type="EMBL" id="CAG8789946.1"/>
    </source>
</evidence>
<protein>
    <submittedName>
        <fullName evidence="2">19731_t:CDS:1</fullName>
    </submittedName>
</protein>
<comment type="caution">
    <text evidence="2">The sequence shown here is derived from an EMBL/GenBank/DDBJ whole genome shotgun (WGS) entry which is preliminary data.</text>
</comment>
<evidence type="ECO:0000259" key="1">
    <source>
        <dbReference type="Pfam" id="PF22693"/>
    </source>
</evidence>
<gene>
    <name evidence="2" type="ORF">RFULGI_LOCUS16640</name>
</gene>
<dbReference type="EMBL" id="CAJVPZ010060193">
    <property type="protein sequence ID" value="CAG8789946.1"/>
    <property type="molecule type" value="Genomic_DNA"/>
</dbReference>
<sequence>EVNAKIANASLSQETENKTIKSEHVVRVIGGNITTYKDEPEWIKSLDDFRTWKIIEYDEICPIFDLLDSKLRKEVLEALGQRILA</sequence>
<feature type="non-terminal residue" evidence="2">
    <location>
        <position position="85"/>
    </location>
</feature>
<dbReference type="Pfam" id="PF22693">
    <property type="entry name" value="MACPF_1"/>
    <property type="match status" value="1"/>
</dbReference>